<gene>
    <name evidence="1" type="ORF">SAMN04488242_0247</name>
</gene>
<evidence type="ECO:0000313" key="1">
    <source>
        <dbReference type="EMBL" id="SDL11151.1"/>
    </source>
</evidence>
<evidence type="ECO:0000313" key="2">
    <source>
        <dbReference type="Proteomes" id="UP000199475"/>
    </source>
</evidence>
<dbReference type="EMBL" id="FNGP01000001">
    <property type="protein sequence ID" value="SDL11151.1"/>
    <property type="molecule type" value="Genomic_DNA"/>
</dbReference>
<dbReference type="RefSeq" id="WP_093248185.1">
    <property type="nucleotide sequence ID" value="NZ_FNGP01000001.1"/>
</dbReference>
<dbReference type="STRING" id="686624.SAMN04488242_0247"/>
<accession>A0A1G9HDP8</accession>
<sequence length="272" mass="30973">MDSSNHWYGHAHALARWCGFDEENPPPVEGVIQHGWTFVHGFGAAHKPPVGRPKLAWSDVCRRRGEAIGWSDYLVIGAPFAYLEAMEPVPDEERHGTIWYPFHGTVDFESVEGDHQVLIDQIRDVEGDDVTVCLYYVEYEDPTVRRFYEESGFRVICHGHRGTLWKDTDRFFLHKQLAELRRHKKVASNRLSTAVFYGALTGAEVGVYGDPMEFPAVKDGFDGQPLFQAWWPWMFGENVDRAAAEELARLELGADLLVPPEELAHLLGWQHG</sequence>
<dbReference type="Proteomes" id="UP000199475">
    <property type="component" value="Unassembled WGS sequence"/>
</dbReference>
<name>A0A1G9HDP8_9ACTN</name>
<organism evidence="1 2">
    <name type="scientific">Tessaracoccus oleiagri</name>
    <dbReference type="NCBI Taxonomy" id="686624"/>
    <lineage>
        <taxon>Bacteria</taxon>
        <taxon>Bacillati</taxon>
        <taxon>Actinomycetota</taxon>
        <taxon>Actinomycetes</taxon>
        <taxon>Propionibacteriales</taxon>
        <taxon>Propionibacteriaceae</taxon>
        <taxon>Tessaracoccus</taxon>
    </lineage>
</organism>
<reference evidence="1 2" key="1">
    <citation type="submission" date="2016-10" db="EMBL/GenBank/DDBJ databases">
        <authorList>
            <person name="de Groot N.N."/>
        </authorList>
    </citation>
    <scope>NUCLEOTIDE SEQUENCE [LARGE SCALE GENOMIC DNA]</scope>
    <source>
        <strain evidence="1 2">CGMCC 1.9159</strain>
    </source>
</reference>
<dbReference type="OrthoDB" id="4858593at2"/>
<dbReference type="AlphaFoldDB" id="A0A1G9HDP8"/>
<proteinExistence type="predicted"/>
<protein>
    <submittedName>
        <fullName evidence="1">Uncharacterized protein</fullName>
    </submittedName>
</protein>
<keyword evidence="2" id="KW-1185">Reference proteome</keyword>